<dbReference type="AlphaFoldDB" id="A0A7R6PN79"/>
<evidence type="ECO:0008006" key="4">
    <source>
        <dbReference type="Google" id="ProtNLM"/>
    </source>
</evidence>
<evidence type="ECO:0000313" key="3">
    <source>
        <dbReference type="Proteomes" id="UP000595332"/>
    </source>
</evidence>
<sequence>MSEISCSHCGKNFSDELNYCPHCRTPTAAQKERQINAAQKKFIRYFIALVVFCIIMIVWLPR</sequence>
<evidence type="ECO:0000313" key="2">
    <source>
        <dbReference type="EMBL" id="BBB29502.1"/>
    </source>
</evidence>
<organism evidence="2 3">
    <name type="scientific">Neptunomonas japonica JAMM 1380</name>
    <dbReference type="NCBI Taxonomy" id="1441457"/>
    <lineage>
        <taxon>Bacteria</taxon>
        <taxon>Pseudomonadati</taxon>
        <taxon>Pseudomonadota</taxon>
        <taxon>Gammaproteobacteria</taxon>
        <taxon>Oceanospirillales</taxon>
        <taxon>Oceanospirillaceae</taxon>
        <taxon>Neptunomonas</taxon>
    </lineage>
</organism>
<feature type="transmembrane region" description="Helical" evidence="1">
    <location>
        <begin position="42"/>
        <end position="60"/>
    </location>
</feature>
<accession>A0A7R6PN79</accession>
<gene>
    <name evidence="2" type="ORF">NEJAP_1550</name>
</gene>
<evidence type="ECO:0000256" key="1">
    <source>
        <dbReference type="SAM" id="Phobius"/>
    </source>
</evidence>
<reference evidence="2 3" key="1">
    <citation type="journal article" date="2008" name="Int. J. Syst. Evol. Microbiol.">
        <title>Neptunomonas japonica sp. nov., an Osedax japonicus symbiont-like bacterium isolated from sediment adjacent to sperm whale carcasses off Kagoshima, Japan.</title>
        <authorList>
            <person name="Miyazaki M."/>
            <person name="Nogi Y."/>
            <person name="Fujiwara Y."/>
            <person name="Kawato M."/>
            <person name="Kubokawa K."/>
            <person name="Horikoshi K."/>
        </authorList>
    </citation>
    <scope>NUCLEOTIDE SEQUENCE [LARGE SCALE GENOMIC DNA]</scope>
    <source>
        <strain evidence="2 3">JAMM 1380</strain>
    </source>
</reference>
<keyword evidence="1" id="KW-0812">Transmembrane</keyword>
<dbReference type="KEGG" id="njp:NEJAP_1550"/>
<name>A0A7R6PN79_9GAMM</name>
<protein>
    <recommendedName>
        <fullName evidence="4">C2H2-type domain-containing protein</fullName>
    </recommendedName>
</protein>
<dbReference type="EMBL" id="AP014546">
    <property type="protein sequence ID" value="BBB29502.1"/>
    <property type="molecule type" value="Genomic_DNA"/>
</dbReference>
<keyword evidence="1" id="KW-0472">Membrane</keyword>
<dbReference type="Proteomes" id="UP000595332">
    <property type="component" value="Chromosome"/>
</dbReference>
<keyword evidence="3" id="KW-1185">Reference proteome</keyword>
<proteinExistence type="predicted"/>
<keyword evidence="1" id="KW-1133">Transmembrane helix</keyword>